<dbReference type="InterPro" id="IPR052909">
    <property type="entry name" value="Transposase_6_like"/>
</dbReference>
<comment type="caution">
    <text evidence="2">The sequence shown here is derived from an EMBL/GenBank/DDBJ whole genome shotgun (WGS) entry which is preliminary data.</text>
</comment>
<keyword evidence="3" id="KW-1185">Reference proteome</keyword>
<accession>A0A5C6AKM3</accession>
<sequence length="134" mass="15237">MTDRSRLGAGSRMEPDSRFFRPQLSDEQWALVSDLFKPPRPNPKGGRPRADARACLEGVLWVLRSGARWKDLPPWFPSYPTCWRRFVEWTTDGTLNKVHQRLVRLLDKAGKINWEEGFADGTFAPAKKGVPASA</sequence>
<feature type="domain" description="Insertion element IS402-like" evidence="1">
    <location>
        <begin position="24"/>
        <end position="99"/>
    </location>
</feature>
<dbReference type="Pfam" id="PF13340">
    <property type="entry name" value="DUF4096"/>
    <property type="match status" value="1"/>
</dbReference>
<gene>
    <name evidence="2" type="ORF">Pla108_05140</name>
</gene>
<dbReference type="AlphaFoldDB" id="A0A5C6AKM3"/>
<dbReference type="EMBL" id="SJPR01000001">
    <property type="protein sequence ID" value="TWT99571.1"/>
    <property type="molecule type" value="Genomic_DNA"/>
</dbReference>
<dbReference type="Proteomes" id="UP000317421">
    <property type="component" value="Unassembled WGS sequence"/>
</dbReference>
<organism evidence="2 3">
    <name type="scientific">Botrimarina colliarenosi</name>
    <dbReference type="NCBI Taxonomy" id="2528001"/>
    <lineage>
        <taxon>Bacteria</taxon>
        <taxon>Pseudomonadati</taxon>
        <taxon>Planctomycetota</taxon>
        <taxon>Planctomycetia</taxon>
        <taxon>Pirellulales</taxon>
        <taxon>Lacipirellulaceae</taxon>
        <taxon>Botrimarina</taxon>
    </lineage>
</organism>
<dbReference type="OrthoDB" id="212263at2"/>
<protein>
    <recommendedName>
        <fullName evidence="1">Insertion element IS402-like domain-containing protein</fullName>
    </recommendedName>
</protein>
<dbReference type="PANTHER" id="PTHR46637">
    <property type="entry name" value="TIS1421-TRANSPOSASE PROTEIN A"/>
    <property type="match status" value="1"/>
</dbReference>
<evidence type="ECO:0000259" key="1">
    <source>
        <dbReference type="Pfam" id="PF13340"/>
    </source>
</evidence>
<dbReference type="InterPro" id="IPR025161">
    <property type="entry name" value="IS402-like_dom"/>
</dbReference>
<evidence type="ECO:0000313" key="3">
    <source>
        <dbReference type="Proteomes" id="UP000317421"/>
    </source>
</evidence>
<dbReference type="RefSeq" id="WP_146442506.1">
    <property type="nucleotide sequence ID" value="NZ_SJPR01000001.1"/>
</dbReference>
<proteinExistence type="predicted"/>
<evidence type="ECO:0000313" key="2">
    <source>
        <dbReference type="EMBL" id="TWT99571.1"/>
    </source>
</evidence>
<reference evidence="2 3" key="1">
    <citation type="submission" date="2019-02" db="EMBL/GenBank/DDBJ databases">
        <title>Deep-cultivation of Planctomycetes and their phenomic and genomic characterization uncovers novel biology.</title>
        <authorList>
            <person name="Wiegand S."/>
            <person name="Jogler M."/>
            <person name="Boedeker C."/>
            <person name="Pinto D."/>
            <person name="Vollmers J."/>
            <person name="Rivas-Marin E."/>
            <person name="Kohn T."/>
            <person name="Peeters S.H."/>
            <person name="Heuer A."/>
            <person name="Rast P."/>
            <person name="Oberbeckmann S."/>
            <person name="Bunk B."/>
            <person name="Jeske O."/>
            <person name="Meyerdierks A."/>
            <person name="Storesund J.E."/>
            <person name="Kallscheuer N."/>
            <person name="Luecker S."/>
            <person name="Lage O.M."/>
            <person name="Pohl T."/>
            <person name="Merkel B.J."/>
            <person name="Hornburger P."/>
            <person name="Mueller R.-W."/>
            <person name="Bruemmer F."/>
            <person name="Labrenz M."/>
            <person name="Spormann A.M."/>
            <person name="Op Den Camp H."/>
            <person name="Overmann J."/>
            <person name="Amann R."/>
            <person name="Jetten M.S.M."/>
            <person name="Mascher T."/>
            <person name="Medema M.H."/>
            <person name="Devos D.P."/>
            <person name="Kaster A.-K."/>
            <person name="Ovreas L."/>
            <person name="Rohde M."/>
            <person name="Galperin M.Y."/>
            <person name="Jogler C."/>
        </authorList>
    </citation>
    <scope>NUCLEOTIDE SEQUENCE [LARGE SCALE GENOMIC DNA]</scope>
    <source>
        <strain evidence="2 3">Pla108</strain>
    </source>
</reference>
<dbReference type="PANTHER" id="PTHR46637:SF1">
    <property type="entry name" value="BLL5188 PROTEIN"/>
    <property type="match status" value="1"/>
</dbReference>
<name>A0A5C6AKM3_9BACT</name>